<dbReference type="Gramene" id="Zm00001eb010410_T002">
    <property type="protein sequence ID" value="Zm00001eb010410_P002"/>
    <property type="gene ID" value="Zm00001eb010410"/>
</dbReference>
<proteinExistence type="evidence at protein level"/>
<dbReference type="PANTHER" id="PTHR23310">
    <property type="entry name" value="ACYL-COA-BINDING PROTEIN, ACBP"/>
    <property type="match status" value="1"/>
</dbReference>
<dbReference type="Gene3D" id="1.20.80.10">
    <property type="match status" value="1"/>
</dbReference>
<dbReference type="KEGG" id="zma:100274428"/>
<evidence type="ECO:0000259" key="4">
    <source>
        <dbReference type="PROSITE" id="PS51228"/>
    </source>
</evidence>
<feature type="compositionally biased region" description="Polar residues" evidence="3">
    <location>
        <begin position="529"/>
        <end position="544"/>
    </location>
</feature>
<dbReference type="GO" id="GO:0000062">
    <property type="term" value="F:fatty-acyl-CoA binding"/>
    <property type="evidence" value="ECO:0000318"/>
    <property type="project" value="GO_Central"/>
</dbReference>
<dbReference type="InterPro" id="IPR000582">
    <property type="entry name" value="Acyl-CoA-binding_protein"/>
</dbReference>
<dbReference type="PaxDb" id="4577-GRMZM2G108138_P02"/>
<reference evidence="7" key="4">
    <citation type="submission" date="2021-05" db="UniProtKB">
        <authorList>
            <consortium name="EnsemblPlants"/>
        </authorList>
    </citation>
    <scope>IDENTIFICATION</scope>
    <source>
        <strain evidence="7">cv. B73</strain>
    </source>
</reference>
<evidence type="ECO:0000256" key="3">
    <source>
        <dbReference type="SAM" id="MobiDB-lite"/>
    </source>
</evidence>
<dbReference type="PANTHER" id="PTHR23310:SF105">
    <property type="entry name" value="ACYL-COA-BINDING DOMAIN-CONTAINING PROTEIN 5"/>
    <property type="match status" value="1"/>
</dbReference>
<gene>
    <name evidence="6" type="ORF">ZEAMMB73_Zm00001d028397</name>
</gene>
<accession>B4G0Y2</accession>
<evidence type="ECO:0000313" key="6">
    <source>
        <dbReference type="EMBL" id="ONL95887.1"/>
    </source>
</evidence>
<reference evidence="6 8" key="2">
    <citation type="submission" date="2015-12" db="EMBL/GenBank/DDBJ databases">
        <title>Update maize B73 reference genome by single molecule sequencing technologies.</title>
        <authorList>
            <consortium name="Maize Genome Sequencing Project"/>
            <person name="Ware D."/>
        </authorList>
    </citation>
    <scope>NUCLEOTIDE SEQUENCE [LARGE SCALE GENOMIC DNA]</scope>
    <source>
        <strain evidence="8">cv. B73</strain>
        <tissue evidence="6">Seedling</tissue>
    </source>
</reference>
<dbReference type="Pfam" id="PF00887">
    <property type="entry name" value="ACBP"/>
    <property type="match status" value="1"/>
</dbReference>
<comment type="similarity">
    <text evidence="1">Belongs to the ACBP family.</text>
</comment>
<keyword evidence="8" id="KW-1185">Reference proteome</keyword>
<evidence type="ECO:0000256" key="1">
    <source>
        <dbReference type="ARBA" id="ARBA00005567"/>
    </source>
</evidence>
<evidence type="ECO:0007829" key="9">
    <source>
        <dbReference type="PeptideAtlas" id="B4G0Y2"/>
    </source>
</evidence>
<dbReference type="OrthoDB" id="71307at2759"/>
<evidence type="ECO:0000313" key="5">
    <source>
        <dbReference type="EMBL" id="ACF88025.1"/>
    </source>
</evidence>
<dbReference type="SUPFAM" id="SSF47027">
    <property type="entry name" value="Acyl-CoA binding protein"/>
    <property type="match status" value="1"/>
</dbReference>
<evidence type="ECO:0000313" key="8">
    <source>
        <dbReference type="Proteomes" id="UP000007305"/>
    </source>
</evidence>
<sequence>MELFYELLLTAAVTLLAALLLATLFAANDSHRRTDRAAAAIAEEVAEEERIIEVDEVMRSEGMAAVAPSEADGWVEAEKAPAVVVAEVKEPESLPEEEGVPVKAVREVRLAAEVEEGEDGGGGVKRPDLTSATVVAAVGAEASQLVSGAEVVPKEVSGAAGLEERTVQDVVVNQYDLGAEVALVPVEVLEAGPDKQGVEVVGVAQVPPLETEAAEVKQHHLVAEAAPAEDVLDVGLVDKSVRAIEVRPNELDSETVLEEILDAVLEEEEQVEHELPAGAAPQPVLDVPLAGKGELKHHQPVEEAAEVHEDVQCKQEAECEAQTVDQQQELVPEEESVAGKNDDVNVIHECSFSDEVVTELPVGEVTSQGLPKDDPEADMEFEEWEGIERSEVEKRFGAAAAFAASGAGAAALSKLDSDVQLQLQGLLKVAIDGPCYDSAQPLTLRPSSRAKWSAWQKLGNMNPEIAMEKYMNLLSETIPGWMMNETLDTENTGSLPAETILTTMASTSDQRSNQGNEDNSSIGEGHPITSPNPEKGQSSDIPTE</sequence>
<evidence type="ECO:0000313" key="7">
    <source>
        <dbReference type="EnsemblPlants" id="Zm00001eb010410_P002"/>
    </source>
</evidence>
<dbReference type="Proteomes" id="UP000007305">
    <property type="component" value="Chromosome 1"/>
</dbReference>
<evidence type="ECO:0000256" key="2">
    <source>
        <dbReference type="ARBA" id="ARBA00023121"/>
    </source>
</evidence>
<keyword evidence="2" id="KW-0446">Lipid-binding</keyword>
<organism evidence="5">
    <name type="scientific">Zea mays</name>
    <name type="common">Maize</name>
    <dbReference type="NCBI Taxonomy" id="4577"/>
    <lineage>
        <taxon>Eukaryota</taxon>
        <taxon>Viridiplantae</taxon>
        <taxon>Streptophyta</taxon>
        <taxon>Embryophyta</taxon>
        <taxon>Tracheophyta</taxon>
        <taxon>Spermatophyta</taxon>
        <taxon>Magnoliopsida</taxon>
        <taxon>Liliopsida</taxon>
        <taxon>Poales</taxon>
        <taxon>Poaceae</taxon>
        <taxon>PACMAD clade</taxon>
        <taxon>Panicoideae</taxon>
        <taxon>Andropogonodae</taxon>
        <taxon>Andropogoneae</taxon>
        <taxon>Tripsacinae</taxon>
        <taxon>Zea</taxon>
    </lineage>
</organism>
<dbReference type="eggNOG" id="KOG0817">
    <property type="taxonomic scope" value="Eukaryota"/>
</dbReference>
<dbReference type="STRING" id="4577.B4G0Y2"/>
<dbReference type="EnsemblPlants" id="Zm00001eb010410_T002">
    <property type="protein sequence ID" value="Zm00001eb010410_P002"/>
    <property type="gene ID" value="Zm00001eb010410"/>
</dbReference>
<reference evidence="5" key="1">
    <citation type="journal article" date="2009" name="PLoS Genet.">
        <title>Sequencing, mapping, and analysis of 27,455 maize full-length cDNAs.</title>
        <authorList>
            <person name="Soderlund C."/>
            <person name="Descour A."/>
            <person name="Kudrna D."/>
            <person name="Bomhoff M."/>
            <person name="Boyd L."/>
            <person name="Currie J."/>
            <person name="Angelova A."/>
            <person name="Collura K."/>
            <person name="Wissotski M."/>
            <person name="Ashley E."/>
            <person name="Morrow D."/>
            <person name="Fernandes J."/>
            <person name="Walbot V."/>
            <person name="Yu Y."/>
        </authorList>
    </citation>
    <scope>NUCLEOTIDE SEQUENCE</scope>
    <source>
        <strain evidence="5">B73</strain>
    </source>
</reference>
<dbReference type="OMA" id="IDVKQHH"/>
<dbReference type="IntAct" id="B4G0Y2">
    <property type="interactions" value="67"/>
</dbReference>
<protein>
    <submittedName>
        <fullName evidence="6">Acyl-CoA-binding domain-containing protein 3</fullName>
    </submittedName>
</protein>
<dbReference type="InterPro" id="IPR035984">
    <property type="entry name" value="Acyl-CoA-binding_sf"/>
</dbReference>
<feature type="region of interest" description="Disordered" evidence="3">
    <location>
        <begin position="501"/>
        <end position="544"/>
    </location>
</feature>
<dbReference type="GO" id="GO:0006631">
    <property type="term" value="P:fatty acid metabolic process"/>
    <property type="evidence" value="ECO:0000318"/>
    <property type="project" value="GO_Central"/>
</dbReference>
<dbReference type="PROSITE" id="PS51228">
    <property type="entry name" value="ACB_2"/>
    <property type="match status" value="1"/>
</dbReference>
<dbReference type="AlphaFoldDB" id="B4G0Y2"/>
<feature type="compositionally biased region" description="Polar residues" evidence="3">
    <location>
        <begin position="501"/>
        <end position="522"/>
    </location>
</feature>
<feature type="domain" description="ACB" evidence="4">
    <location>
        <begin position="392"/>
        <end position="483"/>
    </location>
</feature>
<name>B4G0Y2_MAIZE</name>
<dbReference type="EMBL" id="BT043020">
    <property type="protein sequence ID" value="ACF88025.1"/>
    <property type="molecule type" value="mRNA"/>
</dbReference>
<reference evidence="7" key="3">
    <citation type="submission" date="2019-07" db="EMBL/GenBank/DDBJ databases">
        <authorList>
            <person name="Seetharam A."/>
            <person name="Woodhouse M."/>
            <person name="Cannon E."/>
        </authorList>
    </citation>
    <scope>NUCLEOTIDE SEQUENCE [LARGE SCALE GENOMIC DNA]</scope>
    <source>
        <strain evidence="7">cv. B73</strain>
    </source>
</reference>
<dbReference type="InterPro" id="IPR014352">
    <property type="entry name" value="FERM/acyl-CoA-bd_prot_sf"/>
</dbReference>
<keyword evidence="9" id="KW-1267">Proteomics identification</keyword>
<dbReference type="ExpressionAtlas" id="B4G0Y2">
    <property type="expression patterns" value="baseline and differential"/>
</dbReference>
<dbReference type="EMBL" id="CM007647">
    <property type="protein sequence ID" value="ONL95887.1"/>
    <property type="molecule type" value="Genomic_DNA"/>
</dbReference>